<evidence type="ECO:0000313" key="2">
    <source>
        <dbReference type="Proteomes" id="UP000230821"/>
    </source>
</evidence>
<reference evidence="1 2" key="1">
    <citation type="submission" date="2017-10" db="EMBL/GenBank/DDBJ databases">
        <title>Novel microbial diversity and functional potential in the marine mammal oral microbiome.</title>
        <authorList>
            <person name="Dudek N.K."/>
            <person name="Sun C.L."/>
            <person name="Burstein D."/>
            <person name="Kantor R.S."/>
            <person name="Aliaga Goltsman D.S."/>
            <person name="Bik E.M."/>
            <person name="Thomas B.C."/>
            <person name="Banfield J.F."/>
            <person name="Relman D.A."/>
        </authorList>
    </citation>
    <scope>NUCLEOTIDE SEQUENCE [LARGE SCALE GENOMIC DNA]</scope>
    <source>
        <strain evidence="1">DOLJORAL78_47_16</strain>
    </source>
</reference>
<protein>
    <recommendedName>
        <fullName evidence="3">Transposase DDE domain-containing protein</fullName>
    </recommendedName>
</protein>
<name>A0A2G6KK02_9BACT</name>
<organism evidence="1 2">
    <name type="scientific">candidate division KSB3 bacterium</name>
    <dbReference type="NCBI Taxonomy" id="2044937"/>
    <lineage>
        <taxon>Bacteria</taxon>
        <taxon>candidate division KSB3</taxon>
    </lineage>
</organism>
<accession>A0A2G6KK02</accession>
<dbReference type="EMBL" id="PDSK01000045">
    <property type="protein sequence ID" value="PIE35372.1"/>
    <property type="molecule type" value="Genomic_DNA"/>
</dbReference>
<proteinExistence type="predicted"/>
<evidence type="ECO:0000313" key="1">
    <source>
        <dbReference type="EMBL" id="PIE35372.1"/>
    </source>
</evidence>
<gene>
    <name evidence="1" type="ORF">CSA56_04410</name>
</gene>
<sequence>MDATEPFGIRSPSRAYGRDGTFRDQIAEQGLWYMMSVPCNIDVYLTEPQRGVLRQLAGQRGLACRNERVLNGVSPVNVSHLDRQMECETIEVRDYDRGVLRNVFAFCEVWTLCEEDRRAGNGQTCQGLRAVTERLVSRQETSSKFSCSVTNAPLSLGTRQRARWKSDRHFVERTIQDAKMEVGWDDLSSPKYRAYMHTLVIDALTICFVTRTKLKMRNPHPP</sequence>
<dbReference type="AlphaFoldDB" id="A0A2G6KK02"/>
<comment type="caution">
    <text evidence="1">The sequence shown here is derived from an EMBL/GenBank/DDBJ whole genome shotgun (WGS) entry which is preliminary data.</text>
</comment>
<dbReference type="Proteomes" id="UP000230821">
    <property type="component" value="Unassembled WGS sequence"/>
</dbReference>
<evidence type="ECO:0008006" key="3">
    <source>
        <dbReference type="Google" id="ProtNLM"/>
    </source>
</evidence>